<keyword evidence="2" id="KW-1185">Reference proteome</keyword>
<gene>
    <name evidence="1" type="ORF">GMARGA_LOCUS44892</name>
</gene>
<dbReference type="EMBL" id="CAJVQB010155891">
    <property type="protein sequence ID" value="CAG8856071.1"/>
    <property type="molecule type" value="Genomic_DNA"/>
</dbReference>
<organism evidence="1 2">
    <name type="scientific">Gigaspora margarita</name>
    <dbReference type="NCBI Taxonomy" id="4874"/>
    <lineage>
        <taxon>Eukaryota</taxon>
        <taxon>Fungi</taxon>
        <taxon>Fungi incertae sedis</taxon>
        <taxon>Mucoromycota</taxon>
        <taxon>Glomeromycotina</taxon>
        <taxon>Glomeromycetes</taxon>
        <taxon>Diversisporales</taxon>
        <taxon>Gigasporaceae</taxon>
        <taxon>Gigaspora</taxon>
    </lineage>
</organism>
<proteinExistence type="predicted"/>
<feature type="non-terminal residue" evidence="1">
    <location>
        <position position="1"/>
    </location>
</feature>
<name>A0ABN7XMP3_GIGMA</name>
<accession>A0ABN7XMP3</accession>
<protein>
    <submittedName>
        <fullName evidence="1">29761_t:CDS:1</fullName>
    </submittedName>
</protein>
<evidence type="ECO:0000313" key="2">
    <source>
        <dbReference type="Proteomes" id="UP000789901"/>
    </source>
</evidence>
<comment type="caution">
    <text evidence="1">The sequence shown here is derived from an EMBL/GenBank/DDBJ whole genome shotgun (WGS) entry which is preliminary data.</text>
</comment>
<sequence>QQQKITATNHASEVSVRSIEQATTLKIHNANNWIKPYDKARYRVLENGLQKLQPWKPLNLEEFLPSEP</sequence>
<reference evidence="1 2" key="1">
    <citation type="submission" date="2021-06" db="EMBL/GenBank/DDBJ databases">
        <authorList>
            <person name="Kallberg Y."/>
            <person name="Tangrot J."/>
            <person name="Rosling A."/>
        </authorList>
    </citation>
    <scope>NUCLEOTIDE SEQUENCE [LARGE SCALE GENOMIC DNA]</scope>
    <source>
        <strain evidence="1 2">120-4 pot B 10/14</strain>
    </source>
</reference>
<evidence type="ECO:0000313" key="1">
    <source>
        <dbReference type="EMBL" id="CAG8856071.1"/>
    </source>
</evidence>
<dbReference type="Proteomes" id="UP000789901">
    <property type="component" value="Unassembled WGS sequence"/>
</dbReference>
<feature type="non-terminal residue" evidence="1">
    <location>
        <position position="68"/>
    </location>
</feature>